<protein>
    <submittedName>
        <fullName evidence="2">Uncharacterized protein</fullName>
    </submittedName>
</protein>
<name>R7WSG4_9NOCA</name>
<dbReference type="Proteomes" id="UP000013525">
    <property type="component" value="Unassembled WGS sequence"/>
</dbReference>
<dbReference type="RefSeq" id="WP_010836440.1">
    <property type="nucleotide sequence ID" value="NZ_APMY01000009.1"/>
</dbReference>
<keyword evidence="1" id="KW-0472">Membrane</keyword>
<organism evidence="2 3">
    <name type="scientific">Rhodococcus rhodnii LMG 5362</name>
    <dbReference type="NCBI Taxonomy" id="1273125"/>
    <lineage>
        <taxon>Bacteria</taxon>
        <taxon>Bacillati</taxon>
        <taxon>Actinomycetota</taxon>
        <taxon>Actinomycetes</taxon>
        <taxon>Mycobacteriales</taxon>
        <taxon>Nocardiaceae</taxon>
        <taxon>Rhodococcus</taxon>
    </lineage>
</organism>
<keyword evidence="3" id="KW-1185">Reference proteome</keyword>
<sequence length="109" mass="10451">MLELELRVFGGACGIAVVAALVAALATGEPRYAGLAVAAAVAGGLAAWVSGGSGRASRTGAGGLGLLMAGAIVAFTPLLGWSLGPGVAMMMVGAVVFLAGLDRVTRPAG</sequence>
<evidence type="ECO:0000313" key="3">
    <source>
        <dbReference type="Proteomes" id="UP000013525"/>
    </source>
</evidence>
<feature type="transmembrane region" description="Helical" evidence="1">
    <location>
        <begin position="32"/>
        <end position="49"/>
    </location>
</feature>
<keyword evidence="1" id="KW-1133">Transmembrane helix</keyword>
<feature type="transmembrane region" description="Helical" evidence="1">
    <location>
        <begin position="7"/>
        <end position="26"/>
    </location>
</feature>
<proteinExistence type="predicted"/>
<evidence type="ECO:0000313" key="2">
    <source>
        <dbReference type="EMBL" id="EOM78282.1"/>
    </source>
</evidence>
<reference evidence="2 3" key="1">
    <citation type="journal article" date="2013" name="Genome Announc.">
        <title>Draft Genome Sequence of Rhodococcus rhodnii Strain LMG5362, a Symbiont of Rhodnius prolixus (Hemiptera, Reduviidae, Triatominae), the Principle Vector of Trypanosoma cruzi.</title>
        <authorList>
            <person name="Pachebat J.A."/>
            <person name="van Keulen G."/>
            <person name="Whitten M.M."/>
            <person name="Girdwood S."/>
            <person name="Del Sol R."/>
            <person name="Dyson P.J."/>
            <person name="Facey P.D."/>
        </authorList>
    </citation>
    <scope>NUCLEOTIDE SEQUENCE [LARGE SCALE GENOMIC DNA]</scope>
    <source>
        <strain evidence="2 3">LMG 5362</strain>
    </source>
</reference>
<comment type="caution">
    <text evidence="2">The sequence shown here is derived from an EMBL/GenBank/DDBJ whole genome shotgun (WGS) entry which is preliminary data.</text>
</comment>
<dbReference type="EMBL" id="APMY01000009">
    <property type="protein sequence ID" value="EOM78282.1"/>
    <property type="molecule type" value="Genomic_DNA"/>
</dbReference>
<evidence type="ECO:0000256" key="1">
    <source>
        <dbReference type="SAM" id="Phobius"/>
    </source>
</evidence>
<dbReference type="PATRIC" id="fig|1273125.3.peg.360"/>
<dbReference type="AlphaFoldDB" id="R7WSG4"/>
<feature type="transmembrane region" description="Helical" evidence="1">
    <location>
        <begin position="61"/>
        <end position="81"/>
    </location>
</feature>
<keyword evidence="1" id="KW-0812">Transmembrane</keyword>
<gene>
    <name evidence="2" type="ORF">Rrhod_0367</name>
</gene>
<accession>R7WSG4</accession>